<proteinExistence type="predicted"/>
<gene>
    <name evidence="1" type="ORF">GPEL0_01r3992</name>
</gene>
<dbReference type="EMBL" id="BDQG01000001">
    <property type="protein sequence ID" value="GAW67904.1"/>
    <property type="molecule type" value="Genomic_DNA"/>
</dbReference>
<dbReference type="Proteomes" id="UP000194153">
    <property type="component" value="Unassembled WGS sequence"/>
</dbReference>
<name>A0ABQ0MLS4_9BACT</name>
<evidence type="ECO:0000313" key="1">
    <source>
        <dbReference type="EMBL" id="GAW67904.1"/>
    </source>
</evidence>
<protein>
    <submittedName>
        <fullName evidence="1">Uncharacterized protein</fullName>
    </submittedName>
</protein>
<reference evidence="1 2" key="1">
    <citation type="submission" date="2017-04" db="EMBL/GenBank/DDBJ databases">
        <authorList>
            <consortium name="Geobacter pelophilus Genome Sequencing"/>
            <person name="Aoyagi T."/>
            <person name="Koike H."/>
            <person name="Hori T."/>
        </authorList>
    </citation>
    <scope>NUCLEOTIDE SEQUENCE [LARGE SCALE GENOMIC DNA]</scope>
    <source>
        <strain evidence="1 2">Drf2</strain>
    </source>
</reference>
<organism evidence="1 2">
    <name type="scientific">Geoanaerobacter pelophilus</name>
    <dbReference type="NCBI Taxonomy" id="60036"/>
    <lineage>
        <taxon>Bacteria</taxon>
        <taxon>Pseudomonadati</taxon>
        <taxon>Thermodesulfobacteriota</taxon>
        <taxon>Desulfuromonadia</taxon>
        <taxon>Geobacterales</taxon>
        <taxon>Geobacteraceae</taxon>
        <taxon>Geoanaerobacter</taxon>
    </lineage>
</organism>
<comment type="caution">
    <text evidence="1">The sequence shown here is derived from an EMBL/GenBank/DDBJ whole genome shotgun (WGS) entry which is preliminary data.</text>
</comment>
<keyword evidence="2" id="KW-1185">Reference proteome</keyword>
<accession>A0ABQ0MLS4</accession>
<sequence length="65" mass="7539">MQHLREKRPATLTRDDLKIEKLERVMMQPRWVYGKRQAKIMLFRAVSSGHNLSGIGPGDLFACKK</sequence>
<evidence type="ECO:0000313" key="2">
    <source>
        <dbReference type="Proteomes" id="UP000194153"/>
    </source>
</evidence>
<reference evidence="2" key="2">
    <citation type="submission" date="2017-05" db="EMBL/GenBank/DDBJ databases">
        <title>Draft genome sequence of Geobacter pelophilus, a iron(III)-reducing bacteria.</title>
        <authorList>
            <person name="Aoyagi T."/>
            <person name="Koike H."/>
            <person name="Morita T."/>
            <person name="Sato Y."/>
            <person name="Habe H."/>
            <person name="Hori T."/>
        </authorList>
    </citation>
    <scope>NUCLEOTIDE SEQUENCE [LARGE SCALE GENOMIC DNA]</scope>
    <source>
        <strain evidence="2">Drf2</strain>
    </source>
</reference>